<keyword evidence="3 4" id="KW-0732">Signal</keyword>
<sequence>MRKTPSRYLAWALGFALIATGAACSGSSPEPDTVENPGPVSLKIGTADDDSRPGGLAIVEFVEQVRTLSGGKILVYPVWEAAGEGVQQWDQVVARMLKDKELDLAMIPSRTWDTEGVTTLRALNAPFLVTSDALADKIVTSKDMSDQLMAGLDKAGATGLALMPESLRHPFGFQHALLTPTAFKGQGIRTAKSDLGDATIRALGGKPSDANGDAFDAGIRDGTLAGAETGFVLSDALPVPGIAAANVTFSTKVNTLVANSGMLAGLSAENREILQKAAAATREWVLAHRITEAANAAAYCNRGGKIVKATAADLQALDRAMQPVYAELDQDASTKAMMDRIRQLKSSVPVPATGVGSPC</sequence>
<evidence type="ECO:0000313" key="5">
    <source>
        <dbReference type="EMBL" id="TCO18511.1"/>
    </source>
</evidence>
<dbReference type="GO" id="GO:0055085">
    <property type="term" value="P:transmembrane transport"/>
    <property type="evidence" value="ECO:0007669"/>
    <property type="project" value="InterPro"/>
</dbReference>
<evidence type="ECO:0000256" key="3">
    <source>
        <dbReference type="ARBA" id="ARBA00022729"/>
    </source>
</evidence>
<dbReference type="AlphaFoldDB" id="A0A4R2H1S1"/>
<dbReference type="EMBL" id="SLWN01000015">
    <property type="protein sequence ID" value="TCO18511.1"/>
    <property type="molecule type" value="Genomic_DNA"/>
</dbReference>
<dbReference type="Pfam" id="PF03480">
    <property type="entry name" value="DctP"/>
    <property type="match status" value="1"/>
</dbReference>
<keyword evidence="2" id="KW-0813">Transport</keyword>
<reference evidence="5 6" key="1">
    <citation type="journal article" date="2015" name="Stand. Genomic Sci.">
        <title>Genomic Encyclopedia of Bacterial and Archaeal Type Strains, Phase III: the genomes of soil and plant-associated and newly described type strains.</title>
        <authorList>
            <person name="Whitman W.B."/>
            <person name="Woyke T."/>
            <person name="Klenk H.P."/>
            <person name="Zhou Y."/>
            <person name="Lilburn T.G."/>
            <person name="Beck B.J."/>
            <person name="De Vos P."/>
            <person name="Vandamme P."/>
            <person name="Eisen J.A."/>
            <person name="Garrity G."/>
            <person name="Hugenholtz P."/>
            <person name="Kyrpides N.C."/>
        </authorList>
    </citation>
    <scope>NUCLEOTIDE SEQUENCE [LARGE SCALE GENOMIC DNA]</scope>
    <source>
        <strain evidence="5 6">VKM Ac-2572</strain>
    </source>
</reference>
<protein>
    <submittedName>
        <fullName evidence="5">TRAP-type C4-dicarboxylate transport system substrate-binding protein</fullName>
    </submittedName>
</protein>
<dbReference type="PROSITE" id="PS51257">
    <property type="entry name" value="PROKAR_LIPOPROTEIN"/>
    <property type="match status" value="1"/>
</dbReference>
<comment type="similarity">
    <text evidence="1">Belongs to the bacterial solute-binding protein 7 family.</text>
</comment>
<feature type="chain" id="PRO_5039577365" evidence="4">
    <location>
        <begin position="26"/>
        <end position="359"/>
    </location>
</feature>
<dbReference type="Gene3D" id="3.40.190.170">
    <property type="entry name" value="Bacterial extracellular solute-binding protein, family 7"/>
    <property type="match status" value="1"/>
</dbReference>
<organism evidence="5 6">
    <name type="scientific">Kribbella steppae</name>
    <dbReference type="NCBI Taxonomy" id="2512223"/>
    <lineage>
        <taxon>Bacteria</taxon>
        <taxon>Bacillati</taxon>
        <taxon>Actinomycetota</taxon>
        <taxon>Actinomycetes</taxon>
        <taxon>Propionibacteriales</taxon>
        <taxon>Kribbellaceae</taxon>
        <taxon>Kribbella</taxon>
    </lineage>
</organism>
<dbReference type="InterPro" id="IPR038404">
    <property type="entry name" value="TRAP_DctP_sf"/>
</dbReference>
<evidence type="ECO:0000256" key="4">
    <source>
        <dbReference type="SAM" id="SignalP"/>
    </source>
</evidence>
<evidence type="ECO:0000313" key="6">
    <source>
        <dbReference type="Proteomes" id="UP000294508"/>
    </source>
</evidence>
<dbReference type="Proteomes" id="UP000294508">
    <property type="component" value="Unassembled WGS sequence"/>
</dbReference>
<dbReference type="InterPro" id="IPR018389">
    <property type="entry name" value="DctP_fam"/>
</dbReference>
<accession>A0A4R2H1S1</accession>
<keyword evidence="6" id="KW-1185">Reference proteome</keyword>
<evidence type="ECO:0000256" key="2">
    <source>
        <dbReference type="ARBA" id="ARBA00022448"/>
    </source>
</evidence>
<evidence type="ECO:0000256" key="1">
    <source>
        <dbReference type="ARBA" id="ARBA00009023"/>
    </source>
</evidence>
<name>A0A4R2H1S1_9ACTN</name>
<comment type="caution">
    <text evidence="5">The sequence shown here is derived from an EMBL/GenBank/DDBJ whole genome shotgun (WGS) entry which is preliminary data.</text>
</comment>
<dbReference type="PANTHER" id="PTHR33376">
    <property type="match status" value="1"/>
</dbReference>
<feature type="signal peptide" evidence="4">
    <location>
        <begin position="1"/>
        <end position="25"/>
    </location>
</feature>
<dbReference type="PANTHER" id="PTHR33376:SF7">
    <property type="entry name" value="C4-DICARBOXYLATE-BINDING PROTEIN DCTB"/>
    <property type="match status" value="1"/>
</dbReference>
<gene>
    <name evidence="5" type="ORF">EV652_11555</name>
</gene>
<proteinExistence type="inferred from homology"/>